<dbReference type="InterPro" id="IPR043128">
    <property type="entry name" value="Rev_trsase/Diguanyl_cyclase"/>
</dbReference>
<dbReference type="CDD" id="cd01650">
    <property type="entry name" value="RT_nLTR_like"/>
    <property type="match status" value="1"/>
</dbReference>
<evidence type="ECO:0000259" key="1">
    <source>
        <dbReference type="PROSITE" id="PS50878"/>
    </source>
</evidence>
<feature type="non-terminal residue" evidence="2">
    <location>
        <position position="371"/>
    </location>
</feature>
<gene>
    <name evidence="2" type="primary">pol_5</name>
    <name evidence="2" type="ORF">g.42187</name>
</gene>
<dbReference type="SUPFAM" id="SSF56672">
    <property type="entry name" value="DNA/RNA polymerases"/>
    <property type="match status" value="1"/>
</dbReference>
<organism evidence="2">
    <name type="scientific">Fopius arisanus</name>
    <dbReference type="NCBI Taxonomy" id="64838"/>
    <lineage>
        <taxon>Eukaryota</taxon>
        <taxon>Metazoa</taxon>
        <taxon>Ecdysozoa</taxon>
        <taxon>Arthropoda</taxon>
        <taxon>Hexapoda</taxon>
        <taxon>Insecta</taxon>
        <taxon>Pterygota</taxon>
        <taxon>Neoptera</taxon>
        <taxon>Endopterygota</taxon>
        <taxon>Hymenoptera</taxon>
        <taxon>Apocrita</taxon>
        <taxon>Ichneumonoidea</taxon>
        <taxon>Braconidae</taxon>
        <taxon>Opiinae</taxon>
        <taxon>Fopius</taxon>
    </lineage>
</organism>
<accession>A0A0C9Q0T7</accession>
<dbReference type="GO" id="GO:0071897">
    <property type="term" value="P:DNA biosynthetic process"/>
    <property type="evidence" value="ECO:0007669"/>
    <property type="project" value="UniProtKB-ARBA"/>
</dbReference>
<proteinExistence type="predicted"/>
<evidence type="ECO:0000313" key="2">
    <source>
        <dbReference type="EMBL" id="JAG77275.1"/>
    </source>
</evidence>
<reference evidence="2" key="1">
    <citation type="submission" date="2015-01" db="EMBL/GenBank/DDBJ databases">
        <title>Transcriptome Assembly of Fopius arisanus.</title>
        <authorList>
            <person name="Geib S."/>
        </authorList>
    </citation>
    <scope>NUCLEOTIDE SEQUENCE</scope>
</reference>
<dbReference type="Gene3D" id="3.30.70.270">
    <property type="match status" value="1"/>
</dbReference>
<feature type="domain" description="Reverse transcriptase" evidence="1">
    <location>
        <begin position="1"/>
        <end position="244"/>
    </location>
</feature>
<dbReference type="InterPro" id="IPR000477">
    <property type="entry name" value="RT_dom"/>
</dbReference>
<dbReference type="EMBL" id="GBYB01007508">
    <property type="protein sequence ID" value="JAG77275.1"/>
    <property type="molecule type" value="Transcribed_RNA"/>
</dbReference>
<protein>
    <submittedName>
        <fullName evidence="2">Pol_5 protein</fullName>
    </submittedName>
</protein>
<dbReference type="PANTHER" id="PTHR47027">
    <property type="entry name" value="REVERSE TRANSCRIPTASE DOMAIN-CONTAINING PROTEIN"/>
    <property type="match status" value="1"/>
</dbReference>
<dbReference type="AlphaFoldDB" id="A0A0C9Q0T7"/>
<dbReference type="PANTHER" id="PTHR47027:SF20">
    <property type="entry name" value="REVERSE TRANSCRIPTASE-LIKE PROTEIN WITH RNA-DIRECTED DNA POLYMERASE DOMAIN"/>
    <property type="match status" value="1"/>
</dbReference>
<dbReference type="Pfam" id="PF00078">
    <property type="entry name" value="RVT_1"/>
    <property type="match status" value="1"/>
</dbReference>
<sequence length="371" mass="40460">MGDTFPKLFAAVIADRLMDFVVDGKRLSRPQKGFLRHEGCHEHNFALQGILEDSKRLGRNVVLGWLDLSNAFGSIPHAVIFDALRGMKIPDEFTDLIINMNTGATTRVRTREGFTDPIPLKAGVKQGCPASPIIFNLAMERILRELDRLTAGYRMGGVSYRSFAYADDVVLVANTPEEMREMLRIAEEEAVRAGLSFNAAKCATLHIAGKGAGRRSLPTAFNLSSGAVKALNDGEGYDYLGIPIGVGVNQTPLATIEGMMIDAEKIDGSLLAPWQKIDALRTFIMPRLDYIMRGGTVNRAPLSLLDKKIKKLVKGWLHLPQRASAEVVHLPSWRGGAGIIPTADLADILTISHAFRMLSCRDGIIAGVARG</sequence>
<dbReference type="InterPro" id="IPR043502">
    <property type="entry name" value="DNA/RNA_pol_sf"/>
</dbReference>
<name>A0A0C9Q0T7_9HYME</name>
<dbReference type="PROSITE" id="PS50878">
    <property type="entry name" value="RT_POL"/>
    <property type="match status" value="1"/>
</dbReference>